<dbReference type="RefSeq" id="WP_145735034.1">
    <property type="nucleotide sequence ID" value="NZ_VITR01000014.1"/>
</dbReference>
<comment type="similarity">
    <text evidence="1">Belongs to the outer membrane factor (OMF) (TC 1.B.17) family.</text>
</comment>
<organism evidence="3 4">
    <name type="scientific">Nitrospirillum amazonense</name>
    <dbReference type="NCBI Taxonomy" id="28077"/>
    <lineage>
        <taxon>Bacteria</taxon>
        <taxon>Pseudomonadati</taxon>
        <taxon>Pseudomonadota</taxon>
        <taxon>Alphaproteobacteria</taxon>
        <taxon>Rhodospirillales</taxon>
        <taxon>Azospirillaceae</taxon>
        <taxon>Nitrospirillum</taxon>
    </lineage>
</organism>
<reference evidence="3 4" key="1">
    <citation type="submission" date="2019-06" db="EMBL/GenBank/DDBJ databases">
        <title>Genomic Encyclopedia of Type Strains, Phase IV (KMG-V): Genome sequencing to study the core and pangenomes of soil and plant-associated prokaryotes.</title>
        <authorList>
            <person name="Whitman W."/>
        </authorList>
    </citation>
    <scope>NUCLEOTIDE SEQUENCE [LARGE SCALE GENOMIC DNA]</scope>
    <source>
        <strain evidence="3 4">BR 11622</strain>
    </source>
</reference>
<dbReference type="OrthoDB" id="237412at2"/>
<evidence type="ECO:0000313" key="3">
    <source>
        <dbReference type="EMBL" id="TWB37590.1"/>
    </source>
</evidence>
<evidence type="ECO:0000256" key="1">
    <source>
        <dbReference type="ARBA" id="ARBA00007613"/>
    </source>
</evidence>
<dbReference type="InterPro" id="IPR010131">
    <property type="entry name" value="MdtP/NodT-like"/>
</dbReference>
<keyword evidence="2" id="KW-0732">Signal</keyword>
<evidence type="ECO:0000256" key="2">
    <source>
        <dbReference type="SAM" id="SignalP"/>
    </source>
</evidence>
<dbReference type="Proteomes" id="UP000315751">
    <property type="component" value="Unassembled WGS sequence"/>
</dbReference>
<dbReference type="GO" id="GO:0015562">
    <property type="term" value="F:efflux transmembrane transporter activity"/>
    <property type="evidence" value="ECO:0007669"/>
    <property type="project" value="InterPro"/>
</dbReference>
<dbReference type="Pfam" id="PF02321">
    <property type="entry name" value="OEP"/>
    <property type="match status" value="1"/>
</dbReference>
<feature type="signal peptide" evidence="2">
    <location>
        <begin position="1"/>
        <end position="19"/>
    </location>
</feature>
<dbReference type="AlphaFoldDB" id="A0A560GVX0"/>
<gene>
    <name evidence="3" type="ORF">FBZ90_11477</name>
</gene>
<dbReference type="PROSITE" id="PS51257">
    <property type="entry name" value="PROKAR_LIPOPROTEIN"/>
    <property type="match status" value="1"/>
</dbReference>
<name>A0A560GVX0_9PROT</name>
<feature type="chain" id="PRO_5021822159" evidence="2">
    <location>
        <begin position="20"/>
        <end position="473"/>
    </location>
</feature>
<protein>
    <submittedName>
        <fullName evidence="3">Cobalt-zinc-cadmium efflux system outer membrane protein</fullName>
    </submittedName>
</protein>
<keyword evidence="4" id="KW-1185">Reference proteome</keyword>
<proteinExistence type="inferred from homology"/>
<dbReference type="PANTHER" id="PTHR30203">
    <property type="entry name" value="OUTER MEMBRANE CATION EFFLUX PROTEIN"/>
    <property type="match status" value="1"/>
</dbReference>
<dbReference type="SUPFAM" id="SSF56954">
    <property type="entry name" value="Outer membrane efflux proteins (OEP)"/>
    <property type="match status" value="1"/>
</dbReference>
<dbReference type="EMBL" id="VITR01000014">
    <property type="protein sequence ID" value="TWB37590.1"/>
    <property type="molecule type" value="Genomic_DNA"/>
</dbReference>
<accession>A0A560GVX0</accession>
<dbReference type="Gene3D" id="1.20.1600.10">
    <property type="entry name" value="Outer membrane efflux proteins (OEP)"/>
    <property type="match status" value="1"/>
</dbReference>
<dbReference type="InterPro" id="IPR003423">
    <property type="entry name" value="OMP_efflux"/>
</dbReference>
<comment type="caution">
    <text evidence="3">The sequence shown here is derived from an EMBL/GenBank/DDBJ whole genome shotgun (WGS) entry which is preliminary data.</text>
</comment>
<evidence type="ECO:0000313" key="4">
    <source>
        <dbReference type="Proteomes" id="UP000315751"/>
    </source>
</evidence>
<sequence length="473" mass="51280">MSARSMKRLAPLVMAGVLAGCATVPPEAGFPDVQKRLEDRLPQRAAWNRDSAADAEAAKAVATLLEKPLTADGAVQVALLNNPGLQATYEDLGVAQADLVQAGLLRNPLLSLASEFPLKGQNSGAEPPKLTFSVVANFLDLLWLPARRKVAAERFEQVKLTVSAEVLDLTAETRAAYLRHRAALEEARTLDQALEAAQAAYDLMVRLHQAGNVSERRLATEQAVLEDVRAESMNAAGEVTATRETLNRLMGLWGPQARWSVDGDLPPLPPREPDLTMVEATVIAGNLKLAAARRTTAAKAAGLGLTDASRLWTDAELGVGGERETDRSLVLGPSLTLALPLFDQGQPAVAKAEAEYRQEARRTLQLAVDLRSEAREARDRLVRARDLADHYLHTVLPLQDRLVGLGMAEYNYMLTSPFEVMAARQARLTAYRRYIDAVRDYWLADGDLIRLAGGRQTIPPSNTNEAAQPGGPS</sequence>
<dbReference type="PANTHER" id="PTHR30203:SF24">
    <property type="entry name" value="BLR4935 PROTEIN"/>
    <property type="match status" value="1"/>
</dbReference>